<dbReference type="InterPro" id="IPR036572">
    <property type="entry name" value="Doublecortin_dom_sf"/>
</dbReference>
<feature type="region of interest" description="Disordered" evidence="1">
    <location>
        <begin position="237"/>
        <end position="274"/>
    </location>
</feature>
<feature type="compositionally biased region" description="Low complexity" evidence="1">
    <location>
        <begin position="183"/>
        <end position="198"/>
    </location>
</feature>
<gene>
    <name evidence="4" type="primary">Dcdc2b</name>
</gene>
<evidence type="ECO:0000259" key="2">
    <source>
        <dbReference type="PROSITE" id="PS50309"/>
    </source>
</evidence>
<dbReference type="Gene3D" id="3.10.20.230">
    <property type="entry name" value="Doublecortin domain"/>
    <property type="match status" value="1"/>
</dbReference>
<sequence>MATPSLSWLTCRMEDSTWLLALKDSTSSTLRLLEGNTQAGKAADNIVFRNGDLLSPPFSLKLSQTAVQDWETVLKLLTEKARLQNGAVHQLCTLRGLPLSAGTALVSGRHYVAVGEEEFKALPYMELLVPSPSLSKGCWYPPGRKQKSHRQGAQGHQAQAARPSPEEPRQTEPSAFYARFQQSTRPGSRLSPLSLPSEGSRDRGRGLVPQHLPGPGEAASCSANACATILSARNASQKLRTSTPNHPSFQQPAPEKLGLTGLAVGMASSAPPHS</sequence>
<dbReference type="PANTHER" id="PTHR23004:SF10">
    <property type="entry name" value="DOUBLECORTIN DOMAIN-CONTAINING PROTEIN 2B"/>
    <property type="match status" value="1"/>
</dbReference>
<dbReference type="PROSITE" id="PS50309">
    <property type="entry name" value="DC"/>
    <property type="match status" value="1"/>
</dbReference>
<feature type="compositionally biased region" description="Polar residues" evidence="1">
    <location>
        <begin position="237"/>
        <end position="251"/>
    </location>
</feature>
<name>A0ABM1U7J6_MICOH</name>
<dbReference type="PANTHER" id="PTHR23004">
    <property type="entry name" value="DOUBLECORTIN DOMAIN CONTAINING 2"/>
    <property type="match status" value="1"/>
</dbReference>
<organism evidence="3 4">
    <name type="scientific">Microtus ochrogaster</name>
    <name type="common">Prairie vole</name>
    <dbReference type="NCBI Taxonomy" id="79684"/>
    <lineage>
        <taxon>Eukaryota</taxon>
        <taxon>Metazoa</taxon>
        <taxon>Chordata</taxon>
        <taxon>Craniata</taxon>
        <taxon>Vertebrata</taxon>
        <taxon>Euteleostomi</taxon>
        <taxon>Mammalia</taxon>
        <taxon>Eutheria</taxon>
        <taxon>Euarchontoglires</taxon>
        <taxon>Glires</taxon>
        <taxon>Rodentia</taxon>
        <taxon>Myomorpha</taxon>
        <taxon>Muroidea</taxon>
        <taxon>Cricetidae</taxon>
        <taxon>Arvicolinae</taxon>
        <taxon>Microtus</taxon>
    </lineage>
</organism>
<evidence type="ECO:0000256" key="1">
    <source>
        <dbReference type="SAM" id="MobiDB-lite"/>
    </source>
</evidence>
<dbReference type="Proteomes" id="UP000694915">
    <property type="component" value="Chromosome 10"/>
</dbReference>
<dbReference type="SUPFAM" id="SSF89837">
    <property type="entry name" value="Doublecortin (DC)"/>
    <property type="match status" value="1"/>
</dbReference>
<evidence type="ECO:0000313" key="3">
    <source>
        <dbReference type="Proteomes" id="UP000694915"/>
    </source>
</evidence>
<proteinExistence type="predicted"/>
<reference evidence="4" key="1">
    <citation type="submission" date="2025-08" db="UniProtKB">
        <authorList>
            <consortium name="RefSeq"/>
        </authorList>
    </citation>
    <scope>IDENTIFICATION</scope>
</reference>
<dbReference type="GeneID" id="101997938"/>
<dbReference type="Pfam" id="PF03607">
    <property type="entry name" value="DCX"/>
    <property type="match status" value="1"/>
</dbReference>
<dbReference type="InterPro" id="IPR003533">
    <property type="entry name" value="Doublecortin_dom"/>
</dbReference>
<dbReference type="RefSeq" id="XP_026637958.1">
    <property type="nucleotide sequence ID" value="XM_026782157.1"/>
</dbReference>
<feature type="domain" description="Doublecortin" evidence="2">
    <location>
        <begin position="47"/>
        <end position="125"/>
    </location>
</feature>
<feature type="region of interest" description="Disordered" evidence="1">
    <location>
        <begin position="139"/>
        <end position="220"/>
    </location>
</feature>
<accession>A0ABM1U7J6</accession>
<dbReference type="SMART" id="SM00537">
    <property type="entry name" value="DCX"/>
    <property type="match status" value="1"/>
</dbReference>
<evidence type="ECO:0000313" key="4">
    <source>
        <dbReference type="RefSeq" id="XP_026637958.1"/>
    </source>
</evidence>
<feature type="compositionally biased region" description="Low complexity" evidence="1">
    <location>
        <begin position="151"/>
        <end position="162"/>
    </location>
</feature>
<protein>
    <submittedName>
        <fullName evidence="4">Doublecortin domain-containing protein 2B</fullName>
    </submittedName>
</protein>
<keyword evidence="3" id="KW-1185">Reference proteome</keyword>